<name>A0ABD1WH86_9LAMI</name>
<organism evidence="2 3">
    <name type="scientific">Forsythia ovata</name>
    <dbReference type="NCBI Taxonomy" id="205694"/>
    <lineage>
        <taxon>Eukaryota</taxon>
        <taxon>Viridiplantae</taxon>
        <taxon>Streptophyta</taxon>
        <taxon>Embryophyta</taxon>
        <taxon>Tracheophyta</taxon>
        <taxon>Spermatophyta</taxon>
        <taxon>Magnoliopsida</taxon>
        <taxon>eudicotyledons</taxon>
        <taxon>Gunneridae</taxon>
        <taxon>Pentapetalae</taxon>
        <taxon>asterids</taxon>
        <taxon>lamiids</taxon>
        <taxon>Lamiales</taxon>
        <taxon>Oleaceae</taxon>
        <taxon>Forsythieae</taxon>
        <taxon>Forsythia</taxon>
    </lineage>
</organism>
<evidence type="ECO:0000256" key="1">
    <source>
        <dbReference type="SAM" id="MobiDB-lite"/>
    </source>
</evidence>
<feature type="region of interest" description="Disordered" evidence="1">
    <location>
        <begin position="21"/>
        <end position="50"/>
    </location>
</feature>
<dbReference type="AlphaFoldDB" id="A0ABD1WH86"/>
<keyword evidence="3" id="KW-1185">Reference proteome</keyword>
<protein>
    <submittedName>
        <fullName evidence="2">Uncharacterized protein</fullName>
    </submittedName>
</protein>
<comment type="caution">
    <text evidence="2">The sequence shown here is derived from an EMBL/GenBank/DDBJ whole genome shotgun (WGS) entry which is preliminary data.</text>
</comment>
<accession>A0ABD1WH86</accession>
<sequence>MPVKNNGRFFPKAWFGQDVDQSIPDVESQNVTQKSQSRKSASTATPEPSPFEFQFMPNPGIMPANSTLYNKSGPTLDVHGTCMGNALASDVINEVQTQSFSFDNMVDDLQQMEQEE</sequence>
<proteinExistence type="predicted"/>
<evidence type="ECO:0000313" key="3">
    <source>
        <dbReference type="Proteomes" id="UP001604277"/>
    </source>
</evidence>
<dbReference type="Proteomes" id="UP001604277">
    <property type="component" value="Unassembled WGS sequence"/>
</dbReference>
<reference evidence="3" key="1">
    <citation type="submission" date="2024-07" db="EMBL/GenBank/DDBJ databases">
        <title>Two chromosome-level genome assemblies of Korean endemic species Abeliophyllum distichum and Forsythia ovata (Oleaceae).</title>
        <authorList>
            <person name="Jang H."/>
        </authorList>
    </citation>
    <scope>NUCLEOTIDE SEQUENCE [LARGE SCALE GENOMIC DNA]</scope>
</reference>
<dbReference type="EMBL" id="JBFOLJ010000003">
    <property type="protein sequence ID" value="KAL2548962.1"/>
    <property type="molecule type" value="Genomic_DNA"/>
</dbReference>
<gene>
    <name evidence="2" type="ORF">Fot_10492</name>
</gene>
<feature type="compositionally biased region" description="Polar residues" evidence="1">
    <location>
        <begin position="27"/>
        <end position="46"/>
    </location>
</feature>
<evidence type="ECO:0000313" key="2">
    <source>
        <dbReference type="EMBL" id="KAL2548962.1"/>
    </source>
</evidence>